<comment type="caution">
    <text evidence="4">The sequence shown here is derived from an EMBL/GenBank/DDBJ whole genome shotgun (WGS) entry which is preliminary data.</text>
</comment>
<dbReference type="EMBL" id="JADBGF010000001">
    <property type="protein sequence ID" value="MBE1595528.1"/>
    <property type="molecule type" value="Genomic_DNA"/>
</dbReference>
<feature type="transmembrane region" description="Helical" evidence="2">
    <location>
        <begin position="40"/>
        <end position="59"/>
    </location>
</feature>
<dbReference type="RefSeq" id="WP_223786219.1">
    <property type="nucleotide sequence ID" value="NZ_JADBGF010000001.1"/>
</dbReference>
<proteinExistence type="predicted"/>
<feature type="domain" description="DUF6351" evidence="3">
    <location>
        <begin position="66"/>
        <end position="737"/>
    </location>
</feature>
<protein>
    <recommendedName>
        <fullName evidence="3">DUF6351 domain-containing protein</fullName>
    </recommendedName>
</protein>
<feature type="compositionally biased region" description="Basic and acidic residues" evidence="1">
    <location>
        <begin position="16"/>
        <end position="29"/>
    </location>
</feature>
<dbReference type="Pfam" id="PF19878">
    <property type="entry name" value="DUF6351"/>
    <property type="match status" value="1"/>
</dbReference>
<sequence>MARTRGAACGVATQPKPEKPMAHSAERPPGRLTPRARTRWLVVFVMAFDLMLTGIAYSASGESPQIRVLSNRADLVSGGDALVEVALPSGGTPENVRVDVDGRDVTSAFAVRPDGRFLGLVTGLQVGENRMTARTQGGAASLTITGHPIGGPLFAGPQVQPWVCATEENGLGKPQDVACNTPAKYKLFYKSWLTGQFTAYDPKRPPADLAYTTTDQGKRVAYVVRRERGVMDRGIYDIAVLYDPAKPWQPWAPQGGFNGKLLVPFGGDCTPRHSQDAPMENVLNDTALSRGFAVAVSNLNMLGQNCNDVVSTEALVMLKEHFVENYGPIRYTIGQGCSGGSMQQHWITSNYPGLLDGILPSCSFPDVWSTLQEAEDCHVLDHHFDRSPLWALTTHRTAVTGHAFETVCRTLWDNPTGNGQYSKTWLDPDNGAGCLGGFLAGHTTLEPNRSWVYDAEANPAGERCTLQDYAVAVWGRRPASSWGPVEQRIQRGFANRPYDNTGVQYGLKAVESGTITAEQFVDLNESVGGLDIDWKWQPERSEADPAALEVAYRSGRVTYPREAAKVPVIDLRSPGNWEIHSDFHSYAMRARFDQANGGHDNQIIWTGVPPVQTDGDAREKAFLLMDRWLTRIEADTSNDPIETKVVRDKPADAVDACWIGNRKISDMSVCRATYPYFGVPRTAAGGPTANNILKCQLKELNRDDYTVDFSNAQWGRLRKAFPEGVCDYREPGVAQQPSLPWLTFSGGPGGQPLGAPPESAPTP</sequence>
<evidence type="ECO:0000313" key="5">
    <source>
        <dbReference type="Proteomes" id="UP000629287"/>
    </source>
</evidence>
<name>A0A8I0NXN7_9ACTN</name>
<feature type="compositionally biased region" description="Pro residues" evidence="1">
    <location>
        <begin position="754"/>
        <end position="763"/>
    </location>
</feature>
<feature type="region of interest" description="Disordered" evidence="1">
    <location>
        <begin position="742"/>
        <end position="763"/>
    </location>
</feature>
<keyword evidence="2" id="KW-0812">Transmembrane</keyword>
<dbReference type="AlphaFoldDB" id="A0A8I0NXN7"/>
<evidence type="ECO:0000259" key="3">
    <source>
        <dbReference type="Pfam" id="PF19878"/>
    </source>
</evidence>
<dbReference type="Proteomes" id="UP000629287">
    <property type="component" value="Unassembled WGS sequence"/>
</dbReference>
<reference evidence="4 5" key="1">
    <citation type="submission" date="2020-10" db="EMBL/GenBank/DDBJ databases">
        <title>Sequencing the genomes of 1000 actinobacteria strains.</title>
        <authorList>
            <person name="Klenk H.-P."/>
        </authorList>
    </citation>
    <scope>NUCLEOTIDE SEQUENCE [LARGE SCALE GENOMIC DNA]</scope>
    <source>
        <strain evidence="4 5">DSM 41803</strain>
    </source>
</reference>
<organism evidence="4 5">
    <name type="scientific">Streptomyces stelliscabiei</name>
    <dbReference type="NCBI Taxonomy" id="146820"/>
    <lineage>
        <taxon>Bacteria</taxon>
        <taxon>Bacillati</taxon>
        <taxon>Actinomycetota</taxon>
        <taxon>Actinomycetes</taxon>
        <taxon>Kitasatosporales</taxon>
        <taxon>Streptomycetaceae</taxon>
        <taxon>Streptomyces</taxon>
    </lineage>
</organism>
<dbReference type="InterPro" id="IPR045556">
    <property type="entry name" value="DUF6351"/>
</dbReference>
<evidence type="ECO:0000256" key="2">
    <source>
        <dbReference type="SAM" id="Phobius"/>
    </source>
</evidence>
<feature type="region of interest" description="Disordered" evidence="1">
    <location>
        <begin position="1"/>
        <end position="32"/>
    </location>
</feature>
<keyword evidence="5" id="KW-1185">Reference proteome</keyword>
<evidence type="ECO:0000256" key="1">
    <source>
        <dbReference type="SAM" id="MobiDB-lite"/>
    </source>
</evidence>
<dbReference type="GeneID" id="86826245"/>
<keyword evidence="2" id="KW-0472">Membrane</keyword>
<evidence type="ECO:0000313" key="4">
    <source>
        <dbReference type="EMBL" id="MBE1595528.1"/>
    </source>
</evidence>
<gene>
    <name evidence="4" type="ORF">H4687_001657</name>
</gene>
<accession>A0A8I0NXN7</accession>
<keyword evidence="2" id="KW-1133">Transmembrane helix</keyword>